<feature type="compositionally biased region" description="Pro residues" evidence="1">
    <location>
        <begin position="146"/>
        <end position="160"/>
    </location>
</feature>
<dbReference type="EMBL" id="MTKT01004609">
    <property type="protein sequence ID" value="OWM70722.1"/>
    <property type="molecule type" value="Genomic_DNA"/>
</dbReference>
<protein>
    <submittedName>
        <fullName evidence="2">Uncharacterized protein</fullName>
    </submittedName>
</protein>
<evidence type="ECO:0000256" key="1">
    <source>
        <dbReference type="SAM" id="MobiDB-lite"/>
    </source>
</evidence>
<gene>
    <name evidence="2" type="ORF">CDL15_Pgr014395</name>
</gene>
<evidence type="ECO:0000313" key="2">
    <source>
        <dbReference type="EMBL" id="OWM70722.1"/>
    </source>
</evidence>
<organism evidence="2 3">
    <name type="scientific">Punica granatum</name>
    <name type="common">Pomegranate</name>
    <dbReference type="NCBI Taxonomy" id="22663"/>
    <lineage>
        <taxon>Eukaryota</taxon>
        <taxon>Viridiplantae</taxon>
        <taxon>Streptophyta</taxon>
        <taxon>Embryophyta</taxon>
        <taxon>Tracheophyta</taxon>
        <taxon>Spermatophyta</taxon>
        <taxon>Magnoliopsida</taxon>
        <taxon>eudicotyledons</taxon>
        <taxon>Gunneridae</taxon>
        <taxon>Pentapetalae</taxon>
        <taxon>rosids</taxon>
        <taxon>malvids</taxon>
        <taxon>Myrtales</taxon>
        <taxon>Lythraceae</taxon>
        <taxon>Punica</taxon>
    </lineage>
</organism>
<name>A0A218WF76_PUNGR</name>
<evidence type="ECO:0000313" key="3">
    <source>
        <dbReference type="Proteomes" id="UP000197138"/>
    </source>
</evidence>
<comment type="caution">
    <text evidence="2">The sequence shown here is derived from an EMBL/GenBank/DDBJ whole genome shotgun (WGS) entry which is preliminary data.</text>
</comment>
<reference evidence="3" key="1">
    <citation type="journal article" date="2017" name="Plant J.">
        <title>The pomegranate (Punica granatum L.) genome and the genomics of punicalagin biosynthesis.</title>
        <authorList>
            <person name="Qin G."/>
            <person name="Xu C."/>
            <person name="Ming R."/>
            <person name="Tang H."/>
            <person name="Guyot R."/>
            <person name="Kramer E.M."/>
            <person name="Hu Y."/>
            <person name="Yi X."/>
            <person name="Qi Y."/>
            <person name="Xu X."/>
            <person name="Gao Z."/>
            <person name="Pan H."/>
            <person name="Jian J."/>
            <person name="Tian Y."/>
            <person name="Yue Z."/>
            <person name="Xu Y."/>
        </authorList>
    </citation>
    <scope>NUCLEOTIDE SEQUENCE [LARGE SCALE GENOMIC DNA]</scope>
    <source>
        <strain evidence="3">cv. Dabenzi</strain>
    </source>
</reference>
<dbReference type="Proteomes" id="UP000197138">
    <property type="component" value="Unassembled WGS sequence"/>
</dbReference>
<dbReference type="AlphaFoldDB" id="A0A218WF76"/>
<sequence length="193" mass="21402">MAGEDGREPIEPWVWRQRKREGKVYVSACGGKIRTSEIEYIDSEKLTDEEDVDAALKGRCHHSFGAIPEESMASIDIFNAYYDQLIDFLDHQVTNLSAVDCHTYLLLPKLQPYLKTQESSNSSKGINVLLQKCSATGDECRALHNNPPPPPPPGSDPPDSPSQLSDELDHHQHHPVCLFLSQAAAFYGAIGTE</sequence>
<accession>A0A218WF76</accession>
<feature type="region of interest" description="Disordered" evidence="1">
    <location>
        <begin position="139"/>
        <end position="168"/>
    </location>
</feature>
<proteinExistence type="predicted"/>